<dbReference type="GO" id="GO:0016757">
    <property type="term" value="F:glycosyltransferase activity"/>
    <property type="evidence" value="ECO:0007669"/>
    <property type="project" value="UniProtKB-KW"/>
</dbReference>
<comment type="caution">
    <text evidence="1">The sequence shown here is derived from an EMBL/GenBank/DDBJ whole genome shotgun (WGS) entry which is preliminary data.</text>
</comment>
<gene>
    <name evidence="1" type="ORF">AABD04_23315</name>
</gene>
<dbReference type="EC" id="2.4.-.-" evidence="1"/>
<proteinExistence type="predicted"/>
<evidence type="ECO:0000313" key="2">
    <source>
        <dbReference type="Proteomes" id="UP001456513"/>
    </source>
</evidence>
<protein>
    <submittedName>
        <fullName evidence="1">Glycosyltransferase</fullName>
        <ecNumber evidence="1">2.4.-.-</ecNumber>
    </submittedName>
</protein>
<dbReference type="RefSeq" id="WP_341442662.1">
    <property type="nucleotide sequence ID" value="NZ_JBBPCN010000001.1"/>
</dbReference>
<dbReference type="SUPFAM" id="SSF53756">
    <property type="entry name" value="UDP-Glycosyltransferase/glycogen phosphorylase"/>
    <property type="match status" value="1"/>
</dbReference>
<keyword evidence="1" id="KW-0808">Transferase</keyword>
<reference evidence="1 2" key="1">
    <citation type="submission" date="2024-03" db="EMBL/GenBank/DDBJ databases">
        <title>Rhodococcus navarretei sp. nov. and Pseudarthrobacter quantumdoti sp. nov., two new species with the ability to biosynthesize Quantum Dots isolated from soil samples at Union Glacier, Antarctica.</title>
        <authorList>
            <person name="Vargas M."/>
        </authorList>
    </citation>
    <scope>NUCLEOTIDE SEQUENCE [LARGE SCALE GENOMIC DNA]</scope>
    <source>
        <strain evidence="1 2">EXRC-4A-4</strain>
    </source>
</reference>
<dbReference type="Proteomes" id="UP001456513">
    <property type="component" value="Unassembled WGS sequence"/>
</dbReference>
<dbReference type="EMBL" id="JBBPCN010000001">
    <property type="protein sequence ID" value="MEK8073785.1"/>
    <property type="molecule type" value="Genomic_DNA"/>
</dbReference>
<name>A0ABU9D538_9NOCA</name>
<sequence>MSGRIAVTSLSHAAPFRHVAHAGGQYVLAHARALASAVDTVYFVPESADNAAAQADTWSDSVSVELVSTRLGRIEGLVQRALFLLDPYRWNAGYTRAAVRNPDLVASIRRSDIVEVQWVEYFRLVGFVRRVAPNVRVIGVVHDVVCERIHRHAINSPSRLVRWTAGVGRAVNRFRERRLISALDTAIVLSDKDAGLLADLGVTCHVDVVWPNLEEPGMSDAVGPNSVDGKSVIFVGAFRRPENETAAVHLIERIWPAVVAAHPDATLHLVGSNPSTRMLAAAENVASVHVTGFVDSIEPFYRGARCAVVPLRTGAGVKFKTLSAMLWGVPVVATHVGTEGIGEDSLFYAVSDTDAGLADGLVQCLNDDQAMVAADRTRTWARARYTCEPFAERLRKIYGRGPFGMDSTGGDDDNGAQRK</sequence>
<dbReference type="Pfam" id="PF13692">
    <property type="entry name" value="Glyco_trans_1_4"/>
    <property type="match status" value="1"/>
</dbReference>
<keyword evidence="2" id="KW-1185">Reference proteome</keyword>
<dbReference type="Gene3D" id="3.40.50.2000">
    <property type="entry name" value="Glycogen Phosphorylase B"/>
    <property type="match status" value="1"/>
</dbReference>
<organism evidence="1 2">
    <name type="scientific">Rhodococcus navarretei</name>
    <dbReference type="NCBI Taxonomy" id="3128981"/>
    <lineage>
        <taxon>Bacteria</taxon>
        <taxon>Bacillati</taxon>
        <taxon>Actinomycetota</taxon>
        <taxon>Actinomycetes</taxon>
        <taxon>Mycobacteriales</taxon>
        <taxon>Nocardiaceae</taxon>
        <taxon>Rhodococcus</taxon>
    </lineage>
</organism>
<dbReference type="PANTHER" id="PTHR12526">
    <property type="entry name" value="GLYCOSYLTRANSFERASE"/>
    <property type="match status" value="1"/>
</dbReference>
<evidence type="ECO:0000313" key="1">
    <source>
        <dbReference type="EMBL" id="MEK8073785.1"/>
    </source>
</evidence>
<accession>A0ABU9D538</accession>
<keyword evidence="1" id="KW-0328">Glycosyltransferase</keyword>